<comment type="similarity">
    <text evidence="1 10">Belongs to the TRAFAC class translation factor GTPase superfamily. Classic translation factor GTPase family. EF-Tu/EF-1A subfamily.</text>
</comment>
<keyword evidence="3 10" id="KW-0547">Nucleotide-binding</keyword>
<dbReference type="InterPro" id="IPR031157">
    <property type="entry name" value="G_TR_CS"/>
</dbReference>
<evidence type="ECO:0000256" key="10">
    <source>
        <dbReference type="HAMAP-Rule" id="MF_00118"/>
    </source>
</evidence>
<dbReference type="OrthoDB" id="9803139at2"/>
<dbReference type="InterPro" id="IPR004541">
    <property type="entry name" value="Transl_elong_EFTu/EF1A_bac/org"/>
</dbReference>
<dbReference type="InterPro" id="IPR005225">
    <property type="entry name" value="Small_GTP-bd"/>
</dbReference>
<dbReference type="NCBIfam" id="NF009373">
    <property type="entry name" value="PRK12736.1"/>
    <property type="match status" value="1"/>
</dbReference>
<dbReference type="InterPro" id="IPR050055">
    <property type="entry name" value="EF-Tu_GTPase"/>
</dbReference>
<feature type="binding site" evidence="10">
    <location>
        <position position="26"/>
    </location>
    <ligand>
        <name>Mg(2+)</name>
        <dbReference type="ChEBI" id="CHEBI:18420"/>
    </ligand>
</feature>
<evidence type="ECO:0000313" key="13">
    <source>
        <dbReference type="Proteomes" id="UP000245469"/>
    </source>
</evidence>
<dbReference type="InterPro" id="IPR000795">
    <property type="entry name" value="T_Tr_GTP-bd_dom"/>
</dbReference>
<evidence type="ECO:0000256" key="5">
    <source>
        <dbReference type="ARBA" id="ARBA00022801"/>
    </source>
</evidence>
<dbReference type="EMBL" id="QGDQ01000003">
    <property type="protein sequence ID" value="PWJ55476.1"/>
    <property type="molecule type" value="Genomic_DNA"/>
</dbReference>
<evidence type="ECO:0000256" key="8">
    <source>
        <dbReference type="ARBA" id="ARBA00023134"/>
    </source>
</evidence>
<dbReference type="HAMAP" id="MF_00118_B">
    <property type="entry name" value="EF_Tu_B"/>
    <property type="match status" value="1"/>
</dbReference>
<dbReference type="InterPro" id="IPR009000">
    <property type="entry name" value="Transl_B-barrel_sf"/>
</dbReference>
<dbReference type="PANTHER" id="PTHR43721">
    <property type="entry name" value="ELONGATION FACTOR TU-RELATED"/>
    <property type="match status" value="1"/>
</dbReference>
<dbReference type="EC" id="3.6.5.3" evidence="10"/>
<feature type="binding site" evidence="10">
    <location>
        <begin position="19"/>
        <end position="26"/>
    </location>
    <ligand>
        <name>GTP</name>
        <dbReference type="ChEBI" id="CHEBI:37565"/>
    </ligand>
</feature>
<dbReference type="CDD" id="cd03697">
    <property type="entry name" value="EFTU_II"/>
    <property type="match status" value="1"/>
</dbReference>
<evidence type="ECO:0000256" key="1">
    <source>
        <dbReference type="ARBA" id="ARBA00007249"/>
    </source>
</evidence>
<evidence type="ECO:0000256" key="3">
    <source>
        <dbReference type="ARBA" id="ARBA00022741"/>
    </source>
</evidence>
<dbReference type="AlphaFoldDB" id="A0A316ACF4"/>
<comment type="function">
    <text evidence="10">GTP hydrolase that promotes the GTP-dependent binding of aminoacyl-tRNA to the A-site of ribosomes during protein biosynthesis.</text>
</comment>
<dbReference type="PRINTS" id="PR00315">
    <property type="entry name" value="ELONGATNFCT"/>
</dbReference>
<evidence type="ECO:0000256" key="6">
    <source>
        <dbReference type="ARBA" id="ARBA00022842"/>
    </source>
</evidence>
<dbReference type="PROSITE" id="PS00301">
    <property type="entry name" value="G_TR_1"/>
    <property type="match status" value="1"/>
</dbReference>
<keyword evidence="2 10" id="KW-0963">Cytoplasm</keyword>
<dbReference type="CDD" id="cd01884">
    <property type="entry name" value="EF_Tu"/>
    <property type="match status" value="1"/>
</dbReference>
<comment type="caution">
    <text evidence="12">The sequence shown here is derived from an EMBL/GenBank/DDBJ whole genome shotgun (WGS) entry which is preliminary data.</text>
</comment>
<evidence type="ECO:0000256" key="2">
    <source>
        <dbReference type="ARBA" id="ARBA00022490"/>
    </source>
</evidence>
<dbReference type="Gene3D" id="3.40.50.300">
    <property type="entry name" value="P-loop containing nucleotide triphosphate hydrolases"/>
    <property type="match status" value="1"/>
</dbReference>
<dbReference type="Gene3D" id="2.40.30.10">
    <property type="entry name" value="Translation factors"/>
    <property type="match status" value="2"/>
</dbReference>
<dbReference type="SUPFAM" id="SSF50447">
    <property type="entry name" value="Translation proteins"/>
    <property type="match status" value="1"/>
</dbReference>
<dbReference type="InterPro" id="IPR004161">
    <property type="entry name" value="EFTu-like_2"/>
</dbReference>
<gene>
    <name evidence="10" type="primary">tuf</name>
    <name evidence="12" type="ORF">BXY45_103147</name>
</gene>
<keyword evidence="7 10" id="KW-0648">Protein biosynthesis</keyword>
<dbReference type="NCBIfam" id="TIGR00231">
    <property type="entry name" value="small_GTP"/>
    <property type="match status" value="1"/>
</dbReference>
<keyword evidence="8 10" id="KW-0342">GTP-binding</keyword>
<dbReference type="GO" id="GO:0000287">
    <property type="term" value="F:magnesium ion binding"/>
    <property type="evidence" value="ECO:0007669"/>
    <property type="project" value="UniProtKB-UniRule"/>
</dbReference>
<dbReference type="GO" id="GO:0005525">
    <property type="term" value="F:GTP binding"/>
    <property type="evidence" value="ECO:0007669"/>
    <property type="project" value="UniProtKB-UniRule"/>
</dbReference>
<proteinExistence type="inferred from homology"/>
<name>A0A316ACF4_9ACTN</name>
<evidence type="ECO:0000313" key="12">
    <source>
        <dbReference type="EMBL" id="PWJ55476.1"/>
    </source>
</evidence>
<keyword evidence="6 10" id="KW-0460">Magnesium</keyword>
<feature type="binding site" evidence="10">
    <location>
        <begin position="138"/>
        <end position="141"/>
    </location>
    <ligand>
        <name>GTP</name>
        <dbReference type="ChEBI" id="CHEBI:37565"/>
    </ligand>
</feature>
<dbReference type="NCBIfam" id="NF000766">
    <property type="entry name" value="PRK00049.1"/>
    <property type="match status" value="1"/>
</dbReference>
<dbReference type="Pfam" id="PF03143">
    <property type="entry name" value="GTP_EFTU_D3"/>
    <property type="match status" value="1"/>
</dbReference>
<dbReference type="NCBIfam" id="TIGR00485">
    <property type="entry name" value="EF-Tu"/>
    <property type="match status" value="1"/>
</dbReference>
<protein>
    <recommendedName>
        <fullName evidence="9 10">Elongation factor Tu</fullName>
        <shortName evidence="10">EF-Tu</shortName>
        <ecNumber evidence="10">3.6.5.3</ecNumber>
    </recommendedName>
</protein>
<keyword evidence="4 10" id="KW-0251">Elongation factor</keyword>
<dbReference type="SUPFAM" id="SSF50465">
    <property type="entry name" value="EF-Tu/eEF-1alpha/eIF2-gamma C-terminal domain"/>
    <property type="match status" value="1"/>
</dbReference>
<comment type="subcellular location">
    <subcellularLocation>
        <location evidence="10">Cytoplasm</location>
    </subcellularLocation>
</comment>
<dbReference type="InterPro" id="IPR041709">
    <property type="entry name" value="EF-Tu_GTP-bd"/>
</dbReference>
<evidence type="ECO:0000256" key="9">
    <source>
        <dbReference type="ARBA" id="ARBA00029554"/>
    </source>
</evidence>
<dbReference type="GO" id="GO:0003746">
    <property type="term" value="F:translation elongation factor activity"/>
    <property type="evidence" value="ECO:0007669"/>
    <property type="project" value="UniProtKB-UniRule"/>
</dbReference>
<comment type="catalytic activity">
    <reaction evidence="10">
        <text>GTP + H2O = GDP + phosphate + H(+)</text>
        <dbReference type="Rhea" id="RHEA:19669"/>
        <dbReference type="ChEBI" id="CHEBI:15377"/>
        <dbReference type="ChEBI" id="CHEBI:15378"/>
        <dbReference type="ChEBI" id="CHEBI:37565"/>
        <dbReference type="ChEBI" id="CHEBI:43474"/>
        <dbReference type="ChEBI" id="CHEBI:58189"/>
        <dbReference type="EC" id="3.6.5.3"/>
    </reaction>
</comment>
<evidence type="ECO:0000256" key="4">
    <source>
        <dbReference type="ARBA" id="ARBA00022768"/>
    </source>
</evidence>
<feature type="binding site" evidence="10">
    <location>
        <begin position="83"/>
        <end position="87"/>
    </location>
    <ligand>
        <name>GTP</name>
        <dbReference type="ChEBI" id="CHEBI:37565"/>
    </ligand>
</feature>
<evidence type="ECO:0000256" key="7">
    <source>
        <dbReference type="ARBA" id="ARBA00022917"/>
    </source>
</evidence>
<dbReference type="Pfam" id="PF03144">
    <property type="entry name" value="GTP_EFTU_D2"/>
    <property type="match status" value="1"/>
</dbReference>
<dbReference type="Pfam" id="PF00009">
    <property type="entry name" value="GTP_EFTU"/>
    <property type="match status" value="1"/>
</dbReference>
<dbReference type="InterPro" id="IPR027417">
    <property type="entry name" value="P-loop_NTPase"/>
</dbReference>
<feature type="domain" description="Tr-type G" evidence="11">
    <location>
        <begin position="10"/>
        <end position="206"/>
    </location>
</feature>
<comment type="subunit">
    <text evidence="10">Monomer.</text>
</comment>
<dbReference type="NCBIfam" id="NF009372">
    <property type="entry name" value="PRK12735.1"/>
    <property type="match status" value="1"/>
</dbReference>
<accession>A0A316ACF4</accession>
<dbReference type="InterPro" id="IPR009001">
    <property type="entry name" value="Transl_elong_EF1A/Init_IF2_C"/>
</dbReference>
<organism evidence="12 13">
    <name type="scientific">Quadrisphaera granulorum</name>
    <dbReference type="NCBI Taxonomy" id="317664"/>
    <lineage>
        <taxon>Bacteria</taxon>
        <taxon>Bacillati</taxon>
        <taxon>Actinomycetota</taxon>
        <taxon>Actinomycetes</taxon>
        <taxon>Kineosporiales</taxon>
        <taxon>Kineosporiaceae</taxon>
        <taxon>Quadrisphaera</taxon>
    </lineage>
</organism>
<keyword evidence="10" id="KW-0479">Metal-binding</keyword>
<dbReference type="FunFam" id="3.40.50.300:FF:000003">
    <property type="entry name" value="Elongation factor Tu"/>
    <property type="match status" value="1"/>
</dbReference>
<dbReference type="PANTHER" id="PTHR43721:SF22">
    <property type="entry name" value="ELONGATION FACTOR TU, MITOCHONDRIAL"/>
    <property type="match status" value="1"/>
</dbReference>
<dbReference type="InterPro" id="IPR033720">
    <property type="entry name" value="EFTU_2"/>
</dbReference>
<sequence length="397" mass="43844">MAKAKFERTKPHVNIGTIGHIDHGKTTLTAAISKVLHDKYPDLNPFTPFDQIDKAPEEKQRGITISIAHVEYQTESRHYAHVDCPGHADYIKNMITGAAQMDGAILVVAATDGPMPQTKEHVLLARQVGVPYIVVALNKADMVDDEEILELVEMEVRELLSSYEFPGDDLPVVRVSALKALEGDAEWGAKLLELMDAVDSSIPQPEREVDKPFLMPIEDVFTITGRGTVVTGRIERGILKVNETVEIVGIKTASQSTTVTGIEMFRKLLDEGQAGENVGLLLRGLKREDVERGQVVCKPKSITPHTDFEARVYILSKDEGGRHNPFYSNYRPQFYFRTTDVTGVITLPEGTEMVMPGDNTEMTVALIQPIAMEEGLRFAIREGGRTVGAGQVVKIIK</sequence>
<dbReference type="GO" id="GO:0005829">
    <property type="term" value="C:cytosol"/>
    <property type="evidence" value="ECO:0007669"/>
    <property type="project" value="TreeGrafter"/>
</dbReference>
<keyword evidence="5 10" id="KW-0378">Hydrolase</keyword>
<dbReference type="FunFam" id="2.40.30.10:FF:000001">
    <property type="entry name" value="Elongation factor Tu"/>
    <property type="match status" value="1"/>
</dbReference>
<dbReference type="GO" id="GO:0003924">
    <property type="term" value="F:GTPase activity"/>
    <property type="evidence" value="ECO:0007669"/>
    <property type="project" value="UniProtKB-UniRule"/>
</dbReference>
<dbReference type="CDD" id="cd03707">
    <property type="entry name" value="EFTU_III"/>
    <property type="match status" value="1"/>
</dbReference>
<dbReference type="InterPro" id="IPR004160">
    <property type="entry name" value="Transl_elong_EFTu/EF1A_C"/>
</dbReference>
<evidence type="ECO:0000259" key="11">
    <source>
        <dbReference type="PROSITE" id="PS51722"/>
    </source>
</evidence>
<dbReference type="SUPFAM" id="SSF52540">
    <property type="entry name" value="P-loop containing nucleoside triphosphate hydrolases"/>
    <property type="match status" value="1"/>
</dbReference>
<keyword evidence="13" id="KW-1185">Reference proteome</keyword>
<dbReference type="PROSITE" id="PS51722">
    <property type="entry name" value="G_TR_2"/>
    <property type="match status" value="1"/>
</dbReference>
<dbReference type="Proteomes" id="UP000245469">
    <property type="component" value="Unassembled WGS sequence"/>
</dbReference>
<dbReference type="RefSeq" id="WP_109773092.1">
    <property type="nucleotide sequence ID" value="NZ_QGDQ01000003.1"/>
</dbReference>
<reference evidence="12 13" key="1">
    <citation type="submission" date="2018-03" db="EMBL/GenBank/DDBJ databases">
        <title>Genomic Encyclopedia of Archaeal and Bacterial Type Strains, Phase II (KMG-II): from individual species to whole genera.</title>
        <authorList>
            <person name="Goeker M."/>
        </authorList>
    </citation>
    <scope>NUCLEOTIDE SEQUENCE [LARGE SCALE GENOMIC DNA]</scope>
    <source>
        <strain evidence="12 13">DSM 44889</strain>
    </source>
</reference>